<dbReference type="PANTHER" id="PTHR21599">
    <property type="entry name" value="GLYCERATE KINASE"/>
    <property type="match status" value="1"/>
</dbReference>
<comment type="similarity">
    <text evidence="1 4">Belongs to the glycerate kinase type-1 family.</text>
</comment>
<keyword evidence="2 4" id="KW-0808">Transferase</keyword>
<dbReference type="Gene3D" id="3.40.50.10350">
    <property type="entry name" value="Glycerate kinase, domain 1"/>
    <property type="match status" value="1"/>
</dbReference>
<name>A0A840UQW8_9FIRM</name>
<dbReference type="PIRSF" id="PIRSF006078">
    <property type="entry name" value="GlxK"/>
    <property type="match status" value="1"/>
</dbReference>
<dbReference type="InterPro" id="IPR018193">
    <property type="entry name" value="Glyc_kinase_flavodox-like_fold"/>
</dbReference>
<dbReference type="InterPro" id="IPR018197">
    <property type="entry name" value="Glycerate_kinase_RE-like"/>
</dbReference>
<dbReference type="EMBL" id="JACHFH010000004">
    <property type="protein sequence ID" value="MBB5335393.1"/>
    <property type="molecule type" value="Genomic_DNA"/>
</dbReference>
<dbReference type="Proteomes" id="UP000559117">
    <property type="component" value="Unassembled WGS sequence"/>
</dbReference>
<evidence type="ECO:0000256" key="3">
    <source>
        <dbReference type="ARBA" id="ARBA00022777"/>
    </source>
</evidence>
<evidence type="ECO:0000313" key="6">
    <source>
        <dbReference type="Proteomes" id="UP000559117"/>
    </source>
</evidence>
<dbReference type="AlphaFoldDB" id="A0A840UQW8"/>
<protein>
    <submittedName>
        <fullName evidence="5">Glycerate kinase</fullName>
        <ecNumber evidence="5">2.7.1.31</ecNumber>
    </submittedName>
</protein>
<dbReference type="EC" id="2.7.1.31" evidence="5"/>
<proteinExistence type="inferred from homology"/>
<organism evidence="5 6">
    <name type="scientific">Pectinatus brassicae</name>
    <dbReference type="NCBI Taxonomy" id="862415"/>
    <lineage>
        <taxon>Bacteria</taxon>
        <taxon>Bacillati</taxon>
        <taxon>Bacillota</taxon>
        <taxon>Negativicutes</taxon>
        <taxon>Selenomonadales</taxon>
        <taxon>Selenomonadaceae</taxon>
        <taxon>Pectinatus</taxon>
    </lineage>
</organism>
<evidence type="ECO:0000313" key="5">
    <source>
        <dbReference type="EMBL" id="MBB5335393.1"/>
    </source>
</evidence>
<accession>A0A840UQW8</accession>
<dbReference type="RefSeq" id="WP_183859328.1">
    <property type="nucleotide sequence ID" value="NZ_JACHFH010000004.1"/>
</dbReference>
<reference evidence="5 6" key="1">
    <citation type="submission" date="2020-08" db="EMBL/GenBank/DDBJ databases">
        <title>Genomic Encyclopedia of Type Strains, Phase IV (KMG-IV): sequencing the most valuable type-strain genomes for metagenomic binning, comparative biology and taxonomic classification.</title>
        <authorList>
            <person name="Goeker M."/>
        </authorList>
    </citation>
    <scope>NUCLEOTIDE SEQUENCE [LARGE SCALE GENOMIC DNA]</scope>
    <source>
        <strain evidence="5 6">DSM 24661</strain>
    </source>
</reference>
<dbReference type="Pfam" id="PF02595">
    <property type="entry name" value="Gly_kinase"/>
    <property type="match status" value="1"/>
</dbReference>
<dbReference type="SUPFAM" id="SSF110738">
    <property type="entry name" value="Glycerate kinase I"/>
    <property type="match status" value="1"/>
</dbReference>
<evidence type="ECO:0000256" key="4">
    <source>
        <dbReference type="PIRNR" id="PIRNR006078"/>
    </source>
</evidence>
<gene>
    <name evidence="5" type="ORF">HNR32_000514</name>
</gene>
<keyword evidence="3 4" id="KW-0418">Kinase</keyword>
<keyword evidence="6" id="KW-1185">Reference proteome</keyword>
<dbReference type="PANTHER" id="PTHR21599:SF0">
    <property type="entry name" value="GLYCERATE KINASE"/>
    <property type="match status" value="1"/>
</dbReference>
<evidence type="ECO:0000256" key="2">
    <source>
        <dbReference type="ARBA" id="ARBA00022679"/>
    </source>
</evidence>
<dbReference type="Gene3D" id="3.90.1510.10">
    <property type="entry name" value="Glycerate kinase, domain 2"/>
    <property type="match status" value="1"/>
</dbReference>
<dbReference type="InterPro" id="IPR036129">
    <property type="entry name" value="Glycerate_kinase_sf"/>
</dbReference>
<comment type="caution">
    <text evidence="5">The sequence shown here is derived from an EMBL/GenBank/DDBJ whole genome shotgun (WGS) entry which is preliminary data.</text>
</comment>
<dbReference type="GO" id="GO:0031388">
    <property type="term" value="P:organic acid phosphorylation"/>
    <property type="evidence" value="ECO:0007669"/>
    <property type="project" value="UniProtKB-UniRule"/>
</dbReference>
<sequence>MKNKKFIIMPDSFKGTMTSMEICSIMKKSLLLHFPTAKIISLPVADGGEGTVDAFITANGGQKIDLNVTGPYFKKIPAFYGILPDNTAIIEMAAAAGLPLVGNKRHAEQTTTFGVGELIKDAIDNYNCQKIIIGLGGSCTNDGGCGMAAALGAVFTDTVGQQFIPIGKTLHNIASIDISAIKENYSGVCFSAMCDINNELCGSNGAAAVFAPQKGADAATVDLLDNGLYHFAAILKTQLQKDTLHLKGAGAAGGMGAGIFAFLNCDLKSGIDIILNTVNFDNICEDSDIIFTGEGKIDQQSIQGKVISGIAQRAKKHAIPVIAVVGSIDNDIDAVYDLGVTAIFSINRQPLSFSKSAPHSKNNLYLTMDNIVRLIKLFPNKNIN</sequence>
<dbReference type="GO" id="GO:0008887">
    <property type="term" value="F:glycerate kinase activity"/>
    <property type="evidence" value="ECO:0007669"/>
    <property type="project" value="UniProtKB-UniRule"/>
</dbReference>
<dbReference type="NCBIfam" id="TIGR00045">
    <property type="entry name" value="glycerate kinase"/>
    <property type="match status" value="1"/>
</dbReference>
<evidence type="ECO:0000256" key="1">
    <source>
        <dbReference type="ARBA" id="ARBA00006284"/>
    </source>
</evidence>
<dbReference type="InterPro" id="IPR004381">
    <property type="entry name" value="Glycerate_kinase"/>
</dbReference>